<dbReference type="EMBL" id="BAAAPC010000013">
    <property type="protein sequence ID" value="GAA2002524.1"/>
    <property type="molecule type" value="Genomic_DNA"/>
</dbReference>
<dbReference type="CDD" id="cd09009">
    <property type="entry name" value="PNP-EcPNPII_like"/>
    <property type="match status" value="1"/>
</dbReference>
<dbReference type="SUPFAM" id="SSF53167">
    <property type="entry name" value="Purine and uridine phosphorylases"/>
    <property type="match status" value="1"/>
</dbReference>
<dbReference type="PANTHER" id="PTHR11904:SF9">
    <property type="entry name" value="PURINE NUCLEOSIDE PHOSPHORYLASE-RELATED"/>
    <property type="match status" value="1"/>
</dbReference>
<proteinExistence type="inferred from homology"/>
<dbReference type="EC" id="2.4.2.1" evidence="7"/>
<reference evidence="10" key="1">
    <citation type="journal article" date="2019" name="Int. J. Syst. Evol. Microbiol.">
        <title>The Global Catalogue of Microorganisms (GCM) 10K type strain sequencing project: providing services to taxonomists for standard genome sequencing and annotation.</title>
        <authorList>
            <consortium name="The Broad Institute Genomics Platform"/>
            <consortium name="The Broad Institute Genome Sequencing Center for Infectious Disease"/>
            <person name="Wu L."/>
            <person name="Ma J."/>
        </authorList>
    </citation>
    <scope>NUCLEOTIDE SEQUENCE [LARGE SCALE GENOMIC DNA]</scope>
    <source>
        <strain evidence="10">JCM 15313</strain>
    </source>
</reference>
<dbReference type="InterPro" id="IPR035994">
    <property type="entry name" value="Nucleoside_phosphorylase_sf"/>
</dbReference>
<evidence type="ECO:0000256" key="2">
    <source>
        <dbReference type="ARBA" id="ARBA00005058"/>
    </source>
</evidence>
<evidence type="ECO:0000259" key="8">
    <source>
        <dbReference type="Pfam" id="PF01048"/>
    </source>
</evidence>
<dbReference type="PANTHER" id="PTHR11904">
    <property type="entry name" value="METHYLTHIOADENOSINE/PURINE NUCLEOSIDE PHOSPHORYLASE"/>
    <property type="match status" value="1"/>
</dbReference>
<dbReference type="InterPro" id="IPR000845">
    <property type="entry name" value="Nucleoside_phosphorylase_d"/>
</dbReference>
<dbReference type="Gene3D" id="3.40.50.1580">
    <property type="entry name" value="Nucleoside phosphorylase domain"/>
    <property type="match status" value="1"/>
</dbReference>
<evidence type="ECO:0000256" key="6">
    <source>
        <dbReference type="ARBA" id="ARBA00048556"/>
    </source>
</evidence>
<dbReference type="InterPro" id="IPR011268">
    <property type="entry name" value="Purine_phosphorylase"/>
</dbReference>
<protein>
    <recommendedName>
        <fullName evidence="7">Purine nucleoside phosphorylase</fullName>
        <ecNumber evidence="7">2.4.2.1</ecNumber>
    </recommendedName>
    <alternativeName>
        <fullName evidence="7">Inosine-guanosine phosphorylase</fullName>
    </alternativeName>
</protein>
<keyword evidence="5 7" id="KW-0808">Transferase</keyword>
<dbReference type="RefSeq" id="WP_344104716.1">
    <property type="nucleotide sequence ID" value="NZ_BAAAPC010000013.1"/>
</dbReference>
<comment type="function">
    <text evidence="1">The purine nucleoside phosphorylases catalyze the phosphorolytic breakdown of the N-glycosidic bond in the beta-(deoxy)ribonucleoside molecules, with the formation of the corresponding free purine bases and pentose-1-phosphate. Cleaves guanosine, inosine, 2'-deoxyguanosine and 2'-deoxyinosine.</text>
</comment>
<comment type="catalytic activity">
    <reaction evidence="6">
        <text>a purine 2'-deoxy-D-ribonucleoside + phosphate = a purine nucleobase + 2-deoxy-alpha-D-ribose 1-phosphate</text>
        <dbReference type="Rhea" id="RHEA:36431"/>
        <dbReference type="ChEBI" id="CHEBI:26386"/>
        <dbReference type="ChEBI" id="CHEBI:43474"/>
        <dbReference type="ChEBI" id="CHEBI:57259"/>
        <dbReference type="ChEBI" id="CHEBI:142361"/>
        <dbReference type="EC" id="2.4.2.1"/>
    </reaction>
</comment>
<gene>
    <name evidence="9" type="ORF">GCM10009799_32050</name>
</gene>
<sequence length="265" mass="27600">MRTDPKQMAQKAAEELRSRTGVDSYDAALVMGSGWAPAADMLGAADDEFPASDLAGFLPPAVEGHSGSIRSVTRGDKRLLVFLGRTHLYEGHGTDAVAHGVRTAAAAGASTVILTNAAGSLNPEFGVGTPVLISDHLNFTMRSPLSGANFVDLSRTYSTRLRELAKEAEPSLREGVYAAMPGPHFETPAEIRMLRSLGADLVGMSTVLEAIAAREHGAEVMAISLVTNIAAGLEGANLDHQEVLAAGRSAAGDVGELLTAVVDKL</sequence>
<dbReference type="Pfam" id="PF01048">
    <property type="entry name" value="PNP_UDP_1"/>
    <property type="match status" value="1"/>
</dbReference>
<evidence type="ECO:0000256" key="4">
    <source>
        <dbReference type="ARBA" id="ARBA00022676"/>
    </source>
</evidence>
<accession>A0ABP5EQR4</accession>
<evidence type="ECO:0000256" key="7">
    <source>
        <dbReference type="PIRNR" id="PIRNR000477"/>
    </source>
</evidence>
<comment type="similarity">
    <text evidence="3 7">Belongs to the PNP/MTAP phosphorylase family.</text>
</comment>
<dbReference type="PIRSF" id="PIRSF000477">
    <property type="entry name" value="PurNPase"/>
    <property type="match status" value="1"/>
</dbReference>
<organism evidence="9 10">
    <name type="scientific">Nocardiopsis rhodophaea</name>
    <dbReference type="NCBI Taxonomy" id="280238"/>
    <lineage>
        <taxon>Bacteria</taxon>
        <taxon>Bacillati</taxon>
        <taxon>Actinomycetota</taxon>
        <taxon>Actinomycetes</taxon>
        <taxon>Streptosporangiales</taxon>
        <taxon>Nocardiopsidaceae</taxon>
        <taxon>Nocardiopsis</taxon>
    </lineage>
</organism>
<comment type="pathway">
    <text evidence="2 7">Purine metabolism; purine nucleoside salvage.</text>
</comment>
<dbReference type="NCBIfam" id="TIGR01697">
    <property type="entry name" value="PNPH-PUNA-XAPA"/>
    <property type="match status" value="1"/>
</dbReference>
<dbReference type="Proteomes" id="UP001501585">
    <property type="component" value="Unassembled WGS sequence"/>
</dbReference>
<evidence type="ECO:0000256" key="1">
    <source>
        <dbReference type="ARBA" id="ARBA00002678"/>
    </source>
</evidence>
<keyword evidence="4 7" id="KW-0328">Glycosyltransferase</keyword>
<keyword evidence="10" id="KW-1185">Reference proteome</keyword>
<name>A0ABP5EQR4_9ACTN</name>
<evidence type="ECO:0000256" key="3">
    <source>
        <dbReference type="ARBA" id="ARBA00006751"/>
    </source>
</evidence>
<feature type="domain" description="Nucleoside phosphorylase" evidence="8">
    <location>
        <begin position="64"/>
        <end position="262"/>
    </location>
</feature>
<dbReference type="NCBIfam" id="NF006054">
    <property type="entry name" value="PRK08202.1"/>
    <property type="match status" value="1"/>
</dbReference>
<comment type="caution">
    <text evidence="9">The sequence shown here is derived from an EMBL/GenBank/DDBJ whole genome shotgun (WGS) entry which is preliminary data.</text>
</comment>
<evidence type="ECO:0000256" key="5">
    <source>
        <dbReference type="ARBA" id="ARBA00022679"/>
    </source>
</evidence>
<evidence type="ECO:0000313" key="9">
    <source>
        <dbReference type="EMBL" id="GAA2002524.1"/>
    </source>
</evidence>
<evidence type="ECO:0000313" key="10">
    <source>
        <dbReference type="Proteomes" id="UP001501585"/>
    </source>
</evidence>